<dbReference type="PANTHER" id="PTHR44169">
    <property type="entry name" value="NADPH-DEPENDENT 1-ACYLDIHYDROXYACETONE PHOSPHATE REDUCTASE"/>
    <property type="match status" value="1"/>
</dbReference>
<gene>
    <name evidence="4" type="ORF">AVDCRST_MAG10-3658</name>
</gene>
<dbReference type="Gene3D" id="3.40.50.720">
    <property type="entry name" value="NAD(P)-binding Rossmann-like Domain"/>
    <property type="match status" value="1"/>
</dbReference>
<dbReference type="Pfam" id="PF00106">
    <property type="entry name" value="adh_short"/>
    <property type="match status" value="1"/>
</dbReference>
<dbReference type="CDD" id="cd05374">
    <property type="entry name" value="17beta-HSD-like_SDR_c"/>
    <property type="match status" value="1"/>
</dbReference>
<keyword evidence="2" id="KW-0560">Oxidoreductase</keyword>
<dbReference type="SUPFAM" id="SSF51735">
    <property type="entry name" value="NAD(P)-binding Rossmann-fold domains"/>
    <property type="match status" value="1"/>
</dbReference>
<evidence type="ECO:0000256" key="2">
    <source>
        <dbReference type="ARBA" id="ARBA00023002"/>
    </source>
</evidence>
<organism evidence="4">
    <name type="scientific">uncultured Acidimicrobiales bacterium</name>
    <dbReference type="NCBI Taxonomy" id="310071"/>
    <lineage>
        <taxon>Bacteria</taxon>
        <taxon>Bacillati</taxon>
        <taxon>Actinomycetota</taxon>
        <taxon>Acidimicrobiia</taxon>
        <taxon>Acidimicrobiales</taxon>
        <taxon>environmental samples</taxon>
    </lineage>
</organism>
<proteinExistence type="inferred from homology"/>
<dbReference type="InterPro" id="IPR036291">
    <property type="entry name" value="NAD(P)-bd_dom_sf"/>
</dbReference>
<protein>
    <submittedName>
        <fullName evidence="4">Short-chain dehydrogenase/reductase SDR</fullName>
    </submittedName>
</protein>
<dbReference type="PANTHER" id="PTHR44169:SF6">
    <property type="entry name" value="NADPH-DEPENDENT 1-ACYLDIHYDROXYACETONE PHOSPHATE REDUCTASE"/>
    <property type="match status" value="1"/>
</dbReference>
<dbReference type="EMBL" id="CADCTB010000220">
    <property type="protein sequence ID" value="CAA9277181.1"/>
    <property type="molecule type" value="Genomic_DNA"/>
</dbReference>
<accession>A0A6J4JD61</accession>
<dbReference type="PRINTS" id="PR00080">
    <property type="entry name" value="SDRFAMILY"/>
</dbReference>
<comment type="similarity">
    <text evidence="1 3">Belongs to the short-chain dehydrogenases/reductases (SDR) family.</text>
</comment>
<reference evidence="4" key="1">
    <citation type="submission" date="2020-02" db="EMBL/GenBank/DDBJ databases">
        <authorList>
            <person name="Meier V. D."/>
        </authorList>
    </citation>
    <scope>NUCLEOTIDE SEQUENCE</scope>
    <source>
        <strain evidence="4">AVDCRST_MAG10</strain>
    </source>
</reference>
<dbReference type="InterPro" id="IPR002347">
    <property type="entry name" value="SDR_fam"/>
</dbReference>
<sequence length="293" mass="30946">MTAETSRAVLVTGCSTGIGRATAAMLARSGWPVYATARNIASLDGLTDLGCRALQLDVTEEDSIRAAVDAVADEHGAVGVLVNNAGYSQSGAVETVPLAQARRQFETNFFGPARLTQLVLPGMRAQRWGKVVNLSSMGGRLTFPGGGYYHATKYALEALSDALRFEVAGFGIDVVLIEPGFIRTDFSHTAASSLDGPATAGDASTADPYRSFRAGVLASTRDVYDRGLMARLGGTPDDVARVVLEAVTASRPKTRYPVTPSSRVLLGVRRLVPDRAWDALLARKFVRPGAGDG</sequence>
<name>A0A6J4JD61_9ACTN</name>
<evidence type="ECO:0000256" key="1">
    <source>
        <dbReference type="ARBA" id="ARBA00006484"/>
    </source>
</evidence>
<evidence type="ECO:0000313" key="4">
    <source>
        <dbReference type="EMBL" id="CAA9277181.1"/>
    </source>
</evidence>
<evidence type="ECO:0000256" key="3">
    <source>
        <dbReference type="RuleBase" id="RU000363"/>
    </source>
</evidence>
<dbReference type="PRINTS" id="PR00081">
    <property type="entry name" value="GDHRDH"/>
</dbReference>
<dbReference type="AlphaFoldDB" id="A0A6J4JD61"/>
<dbReference type="GO" id="GO:0016491">
    <property type="term" value="F:oxidoreductase activity"/>
    <property type="evidence" value="ECO:0007669"/>
    <property type="project" value="UniProtKB-KW"/>
</dbReference>